<keyword evidence="8" id="KW-0732">Signal</keyword>
<dbReference type="Pfam" id="PF13715">
    <property type="entry name" value="CarbopepD_reg_2"/>
    <property type="match status" value="1"/>
</dbReference>
<dbReference type="Proteomes" id="UP000092967">
    <property type="component" value="Chromosome"/>
</dbReference>
<dbReference type="EMBL" id="CP014224">
    <property type="protein sequence ID" value="ANW96662.1"/>
    <property type="molecule type" value="Genomic_DNA"/>
</dbReference>
<sequence>MEKLKMLLVVLLVGFTTSTWAQSKVGGIVTDSQKMPVPGVSIVIKGTSTGVVTDFDGRYQISLEKGDELEFTYLGFKKHSVVYNGQVNLNVSLIEDTSELDEVVLIGYGSVKKSDLTGAVVSLDNKTITEQKKTNIGQALQGRVAGVDVRVNNNKPGAPISIDIRGNTKIQNTDATRDGLSDNIEDDLSKPLYVVDGVFFDDINILNPSDIQQIDILKDASATAIYGSRGANGVVLITTKNGIEGKTVFTYEATVGINSVANKPKMFNGDEYVAFVEDVIRSRNWQGLFDFGAGVYPTVDDYNNLAVDFSGEFRTSNEEADNVANRRYTDWQNDYLKTSLQTSHSVGMSGGSNGLTYNGSIGYLRDEGVMGDQVFERYNLSTSISKKVTEKFTLGLKAYLSLSERETGSNELFRSTLRLAPTVNPRDPQGNLIMFPDDQDGRFTNPYYEAYDNAWLNNRRTLDVISNVFLNYKPTSWLNFKTQFAPNLRATRHGQQFGLLTKSARNEASRTRAYYDAYFDSSYTWDNIIDVDFDVAEGHNLKTTLVSSLYYRQDENSKIETRNFDTDAYKFYNTGAGLDVMAYNTNYVKETLASFAARLNYSIRDKYLFTFTGRYDGSSKLAVGHEWAFFPSAAFAWKASQEDFLQNVDWLSNLKFRLSYGESGNDDSASPYQSLAFLNGSDYPFGSDHVNGVQVAGLANYDLTWERSKEFNFGLDVAVFQNRIRLGLEVYNKKTVDAILGKALSSITGYGTAIGNYGSVRNKGVELTLNTVNVQTQDFKWSTSINFARNKNEILELDGTLDKIPYGNHGVLQVGQPVDAIYSYEMIGIWQLDEAAEAHQYNSFPGKWKYKDQNNDGVLNQDDNTVIGSVSPDWIGGMTNTFTYKNLDLSIQMHTRQGVYGHSEFYNNFAPWQNDRAKFNKVKLDYWTPNNQNAKNPAAHYGSTGDDYYTDFDFVKIGNIGLGYNFSKDVLDKLKMSSLRLTVDVQNPFTFTDYAGPDPETGMNNTYNASYMTKTVLFGLKLAY</sequence>
<dbReference type="SUPFAM" id="SSF56935">
    <property type="entry name" value="Porins"/>
    <property type="match status" value="1"/>
</dbReference>
<evidence type="ECO:0000256" key="2">
    <source>
        <dbReference type="ARBA" id="ARBA00022448"/>
    </source>
</evidence>
<feature type="chain" id="PRO_5008532572" description="TonB-dependent receptor plug domain-containing protein" evidence="8">
    <location>
        <begin position="22"/>
        <end position="1024"/>
    </location>
</feature>
<keyword evidence="4 7" id="KW-0812">Transmembrane</keyword>
<evidence type="ECO:0000256" key="7">
    <source>
        <dbReference type="PROSITE-ProRule" id="PRU01360"/>
    </source>
</evidence>
<keyword evidence="3 7" id="KW-1134">Transmembrane beta strand</keyword>
<keyword evidence="2 7" id="KW-0813">Transport</keyword>
<dbReference type="SUPFAM" id="SSF49464">
    <property type="entry name" value="Carboxypeptidase regulatory domain-like"/>
    <property type="match status" value="1"/>
</dbReference>
<keyword evidence="5 7" id="KW-0472">Membrane</keyword>
<evidence type="ECO:0000256" key="3">
    <source>
        <dbReference type="ARBA" id="ARBA00022452"/>
    </source>
</evidence>
<comment type="subcellular location">
    <subcellularLocation>
        <location evidence="1 7">Cell outer membrane</location>
        <topology evidence="1 7">Multi-pass membrane protein</topology>
    </subcellularLocation>
</comment>
<keyword evidence="6 7" id="KW-0998">Cell outer membrane</keyword>
<evidence type="ECO:0000313" key="11">
    <source>
        <dbReference type="Proteomes" id="UP000092967"/>
    </source>
</evidence>
<dbReference type="Gene3D" id="2.60.40.1120">
    <property type="entry name" value="Carboxypeptidase-like, regulatory domain"/>
    <property type="match status" value="1"/>
</dbReference>
<dbReference type="AlphaFoldDB" id="A0A1B1Y7A4"/>
<dbReference type="GO" id="GO:0009279">
    <property type="term" value="C:cell outer membrane"/>
    <property type="evidence" value="ECO:0007669"/>
    <property type="project" value="UniProtKB-SubCell"/>
</dbReference>
<dbReference type="OrthoDB" id="9768177at2"/>
<evidence type="ECO:0000256" key="5">
    <source>
        <dbReference type="ARBA" id="ARBA00023136"/>
    </source>
</evidence>
<reference evidence="10 11" key="1">
    <citation type="submission" date="2016-02" db="EMBL/GenBank/DDBJ databases">
        <authorList>
            <person name="Wen L."/>
            <person name="He K."/>
            <person name="Yang H."/>
        </authorList>
    </citation>
    <scope>NUCLEOTIDE SEQUENCE [LARGE SCALE GENOMIC DNA]</scope>
    <source>
        <strain evidence="10 11">CZ1127</strain>
    </source>
</reference>
<name>A0A1B1Y7A4_9FLAO</name>
<dbReference type="KEGG" id="wfu:AXE80_10425"/>
<dbReference type="InterPro" id="IPR023996">
    <property type="entry name" value="TonB-dep_OMP_SusC/RagA"/>
</dbReference>
<dbReference type="InterPro" id="IPR023997">
    <property type="entry name" value="TonB-dep_OMP_SusC/RagA_CS"/>
</dbReference>
<dbReference type="NCBIfam" id="TIGR04057">
    <property type="entry name" value="SusC_RagA_signa"/>
    <property type="match status" value="1"/>
</dbReference>
<dbReference type="PROSITE" id="PS52016">
    <property type="entry name" value="TONB_DEPENDENT_REC_3"/>
    <property type="match status" value="1"/>
</dbReference>
<feature type="domain" description="TonB-dependent receptor plug" evidence="9">
    <location>
        <begin position="113"/>
        <end position="234"/>
    </location>
</feature>
<feature type="signal peptide" evidence="8">
    <location>
        <begin position="1"/>
        <end position="21"/>
    </location>
</feature>
<dbReference type="NCBIfam" id="TIGR04056">
    <property type="entry name" value="OMP_RagA_SusC"/>
    <property type="match status" value="1"/>
</dbReference>
<evidence type="ECO:0000256" key="8">
    <source>
        <dbReference type="SAM" id="SignalP"/>
    </source>
</evidence>
<dbReference type="Gene3D" id="2.170.130.10">
    <property type="entry name" value="TonB-dependent receptor, plug domain"/>
    <property type="match status" value="1"/>
</dbReference>
<dbReference type="InterPro" id="IPR036942">
    <property type="entry name" value="Beta-barrel_TonB_sf"/>
</dbReference>
<gene>
    <name evidence="10" type="ORF">AXE80_10425</name>
</gene>
<evidence type="ECO:0000259" key="9">
    <source>
        <dbReference type="Pfam" id="PF07715"/>
    </source>
</evidence>
<dbReference type="STRING" id="1790137.AXE80_10425"/>
<dbReference type="InterPro" id="IPR008969">
    <property type="entry name" value="CarboxyPept-like_regulatory"/>
</dbReference>
<dbReference type="InterPro" id="IPR039426">
    <property type="entry name" value="TonB-dep_rcpt-like"/>
</dbReference>
<protein>
    <recommendedName>
        <fullName evidence="9">TonB-dependent receptor plug domain-containing protein</fullName>
    </recommendedName>
</protein>
<evidence type="ECO:0000256" key="1">
    <source>
        <dbReference type="ARBA" id="ARBA00004571"/>
    </source>
</evidence>
<accession>A0A1B1Y7A4</accession>
<evidence type="ECO:0000256" key="6">
    <source>
        <dbReference type="ARBA" id="ARBA00023237"/>
    </source>
</evidence>
<proteinExistence type="inferred from homology"/>
<dbReference type="InterPro" id="IPR037066">
    <property type="entry name" value="Plug_dom_sf"/>
</dbReference>
<comment type="similarity">
    <text evidence="7">Belongs to the TonB-dependent receptor family.</text>
</comment>
<keyword evidence="11" id="KW-1185">Reference proteome</keyword>
<organism evidence="10 11">
    <name type="scientific">Wenyingzhuangia fucanilytica</name>
    <dbReference type="NCBI Taxonomy" id="1790137"/>
    <lineage>
        <taxon>Bacteria</taxon>
        <taxon>Pseudomonadati</taxon>
        <taxon>Bacteroidota</taxon>
        <taxon>Flavobacteriia</taxon>
        <taxon>Flavobacteriales</taxon>
        <taxon>Flavobacteriaceae</taxon>
        <taxon>Wenyingzhuangia</taxon>
    </lineage>
</organism>
<evidence type="ECO:0000313" key="10">
    <source>
        <dbReference type="EMBL" id="ANW96662.1"/>
    </source>
</evidence>
<dbReference type="Pfam" id="PF07715">
    <property type="entry name" value="Plug"/>
    <property type="match status" value="1"/>
</dbReference>
<dbReference type="InterPro" id="IPR012910">
    <property type="entry name" value="Plug_dom"/>
</dbReference>
<dbReference type="Gene3D" id="2.40.170.20">
    <property type="entry name" value="TonB-dependent receptor, beta-barrel domain"/>
    <property type="match status" value="1"/>
</dbReference>
<dbReference type="RefSeq" id="WP_068827029.1">
    <property type="nucleotide sequence ID" value="NZ_CP014224.1"/>
</dbReference>
<evidence type="ECO:0000256" key="4">
    <source>
        <dbReference type="ARBA" id="ARBA00022692"/>
    </source>
</evidence>